<feature type="compositionally biased region" description="Basic and acidic residues" evidence="1">
    <location>
        <begin position="427"/>
        <end position="441"/>
    </location>
</feature>
<dbReference type="Proteomes" id="UP001189429">
    <property type="component" value="Unassembled WGS sequence"/>
</dbReference>
<protein>
    <recommendedName>
        <fullName evidence="2">SAP domain-containing protein</fullName>
    </recommendedName>
</protein>
<dbReference type="Pfam" id="PF07727">
    <property type="entry name" value="RVT_2"/>
    <property type="match status" value="1"/>
</dbReference>
<dbReference type="Gene3D" id="1.10.720.30">
    <property type="entry name" value="SAP domain"/>
    <property type="match status" value="1"/>
</dbReference>
<dbReference type="InterPro" id="IPR003034">
    <property type="entry name" value="SAP_dom"/>
</dbReference>
<feature type="non-terminal residue" evidence="3">
    <location>
        <position position="2389"/>
    </location>
</feature>
<dbReference type="Gene3D" id="3.30.420.10">
    <property type="entry name" value="Ribonuclease H-like superfamily/Ribonuclease H"/>
    <property type="match status" value="1"/>
</dbReference>
<sequence>MNDQGAGRSYYRDDEIVVNRDELPHYTGQNPDLLKEYKKRVTLALARMEGSGDDEEAIAQSLEKKKRRFRVKLLDGLHGRAWRRAEHLAQETAEVRADGGERRIFEALATLDKEAIVKKGMAFDSFFKRSFRKRGTDVGEYLSNKEKLWEDLQERDENTTLSDDLMAYFLLDGANLTDEQKRNIVLNSNSEYNLEMFQHTLRVNFHDLHEKERRSAPANTHKQKWQNRRGGKANQVEDNNSGDEDDITDEEFEEGANAADGDHEFASDAGASNDDDVFEAYSAYDAARKKLKDTQKQRGFFKGEVTFEERQEQIKEEKKRTRCGACGRIGHWAGDAACPKTGKQGDKKFGGGRGGGRGSGKPKAKPGRGGKSYFTLDGTTDDDELMEEATSFMARGDDVSCDPDGTVEGQDSFYTDSEEEMDNEREDDSHHSRDYDKDRKKSAGAASRGEAAPRPSAAPKDIPTTPDFRAWKQYELKSHLSELGLQTNGKKVILIERLEGHYSGKAQVKKGRSVSRTAAAFSDGTSTRAPGENIKCADCGKYGHHGGDKLCPLYAEMKAYQQAKQRHGLEKVAEVPLTKPNILKQQTEIGAKSLGARPKAAATSSRASTSWEFVNDDNTFIEQLTCPKCRRQGMQVKSNNLDGNKFYGCLNFNTIMRCKGTINWTTGQQMTWAAILASPDELAAAQLDPQSLAPFNAGGQVSGSRLGHSQFAFAVGRTDCSTINYDVVALVDTACTICMHSKSWRERFEKHLPPDLTCRKTDIQRKFTFANGSKQQGDVYVIPIGIGGFRGEAHSTEIPTGTTPLLISIPALDMLDGHIHTKSKKLELSALGITVPLIKMKNTTHLGIDVSQFGDDQDSVLQRMELKSSRGDAIVHLATCMNVVRGGYAYLENDDCDDEETCDTVKIDAIRRQDASSNEETGQKLEIPLTARGVRKSDTRGELTNRRAQELSTTASRIAAEEKRTWATLKKEYTLAERMATSGFKKTMIFEPWGGSFIVTRVASGVFGWTNSQPLDKLDDYDLMTKEGEDLLFEILDEHDPYLTITAFDCRIWSVMTNMSPTVDWETLRRTYGVRVFKLVKRICLHRYERQRYFLAEQPWSAASWKYKNILADIYGLPNVWFACGAQCGFGKKDIDSGKPIQKLTGYLTNSQCVLNKLAIPCKCKTAHEMVEGNNSAGKRAAQAAAYPPRMATAICEGVKQQMEIDSAAALANGHMESSFPVDDGVVTEPPSKKARRGAKLLGGTGGLRRRVARKGGWLSMAKEKVDKVMEIFGSFVGFLTPLTLLWPSVDKRAAEIAKLGEASASVKLIMVRRNPRSLLAAVPHLHASQAPLRTAYARSERGVWSELGWEDWTNLSPQQRVMKIAGADLLIMVYGAQIGEAEDGEQDKETMRKQRWDQLPRDLKVAIRRLHENLGHAPKIEMLRALRISRASEAAIKACRLFSCEHCERTRRPLLAKPSKLPSVDEFNVVVGFDTFAEKGADQAEWQFLNIVCLGCSFQVVALLGEVHKMTGSTTVLETYELCWASWAGEPEVGVIVDRAKGFLGSFSEHMSSRGCRFDSAAKAAAWHIAKVERHGDLWQAMWRRVVWAKQVAGREDVLKAAMEINQAKNSLSRRSGFSPAQRVLGRDIRLPADLMDDGEVERIGAIAASATPTSKFARKCALRQAAREAHAKIANEDAIKRAELRQVRPERGPFNVGDWVFYYDQKEQGKRHESVINWRGVARVIGHEGKHTIWIVHRGITIACAPEHLARASDEEVRAWLVTAQEADLIDTTGTDPMEDAVKDFVNEAVRSNQVPMGDEWAKRQKLLDDVPESIKTDDAFQVYKDMDSMIDEAYLAYDVNQSFYAEHEVSKEVFVFGVERNEFEYSYEAGSTVAKKGRKELHLKELDEAKRQLFIGPGGSDEKEWNAWQDLDACDTLSLGESGQIWETKRDLIIPAKWVRTNKSEGVLDAEFEAKSRMVVQGFKDKSLGEYRRDAPAASKLAEAMVLLVIVSMVMVMSCGDIKNAYFSGRGIGREIYISQPRGGLKGLHPRQLLKAKKAIYGFAEAARLFWLAFCEVLEKDGWAQSVLEPALFYLRDRAGALIGILCTHVDDLLAGVLKKYEDTAFRCTRQKLNFSNWLKEDCVFRGREIQRLLNGDVGVTMKGYSLNMKTVPIPRERKKELTSPLTDDEVTRLRRATGEISWLSRQLRADLAFQAGQAQRTVVAPFIADLAKVNRAINGGKRGADYMQKFPKGIDLSRATVLIECDSGHANGNPESDEIARCKSIGGHFLFIVDHDVLSGKLVTAAMMDYSSKSTQRVCRSTLAAEASHLADSLEAGEWLYVLHEEVFNLKIDLKDWQKIVARRSRVFLTDAKSVHDYLTKEGPHGSQLLNPIELKLVDYDVNVR</sequence>
<feature type="region of interest" description="Disordered" evidence="1">
    <location>
        <begin position="211"/>
        <end position="247"/>
    </location>
</feature>
<dbReference type="EMBL" id="CAUYUJ010022059">
    <property type="protein sequence ID" value="CAK0908680.1"/>
    <property type="molecule type" value="Genomic_DNA"/>
</dbReference>
<feature type="compositionally biased region" description="Acidic residues" evidence="1">
    <location>
        <begin position="416"/>
        <end position="426"/>
    </location>
</feature>
<organism evidence="3 4">
    <name type="scientific">Prorocentrum cordatum</name>
    <dbReference type="NCBI Taxonomy" id="2364126"/>
    <lineage>
        <taxon>Eukaryota</taxon>
        <taxon>Sar</taxon>
        <taxon>Alveolata</taxon>
        <taxon>Dinophyceae</taxon>
        <taxon>Prorocentrales</taxon>
        <taxon>Prorocentraceae</taxon>
        <taxon>Prorocentrum</taxon>
    </lineage>
</organism>
<accession>A0ABN9Y7Z1</accession>
<comment type="caution">
    <text evidence="3">The sequence shown here is derived from an EMBL/GenBank/DDBJ whole genome shotgun (WGS) entry which is preliminary data.</text>
</comment>
<evidence type="ECO:0000259" key="2">
    <source>
        <dbReference type="PROSITE" id="PS50800"/>
    </source>
</evidence>
<feature type="region of interest" description="Disordered" evidence="1">
    <location>
        <begin position="394"/>
        <end position="465"/>
    </location>
</feature>
<dbReference type="SUPFAM" id="SSF68906">
    <property type="entry name" value="SAP domain"/>
    <property type="match status" value="1"/>
</dbReference>
<dbReference type="PROSITE" id="PS50800">
    <property type="entry name" value="SAP"/>
    <property type="match status" value="1"/>
</dbReference>
<dbReference type="InterPro" id="IPR036397">
    <property type="entry name" value="RNaseH_sf"/>
</dbReference>
<gene>
    <name evidence="3" type="ORF">PCOR1329_LOCUS83291</name>
</gene>
<name>A0ABN9Y7Z1_9DINO</name>
<proteinExistence type="predicted"/>
<feature type="domain" description="SAP" evidence="2">
    <location>
        <begin position="468"/>
        <end position="502"/>
    </location>
</feature>
<feature type="region of interest" description="Disordered" evidence="1">
    <location>
        <begin position="1221"/>
        <end position="1240"/>
    </location>
</feature>
<feature type="region of interest" description="Disordered" evidence="1">
    <location>
        <begin position="334"/>
        <end position="382"/>
    </location>
</feature>
<evidence type="ECO:0000313" key="3">
    <source>
        <dbReference type="EMBL" id="CAK0908680.1"/>
    </source>
</evidence>
<feature type="compositionally biased region" description="Basic residues" evidence="1">
    <location>
        <begin position="221"/>
        <end position="231"/>
    </location>
</feature>
<evidence type="ECO:0000256" key="1">
    <source>
        <dbReference type="SAM" id="MobiDB-lite"/>
    </source>
</evidence>
<dbReference type="InterPro" id="IPR013103">
    <property type="entry name" value="RVT_2"/>
</dbReference>
<reference evidence="3" key="1">
    <citation type="submission" date="2023-10" db="EMBL/GenBank/DDBJ databases">
        <authorList>
            <person name="Chen Y."/>
            <person name="Shah S."/>
            <person name="Dougan E. K."/>
            <person name="Thang M."/>
            <person name="Chan C."/>
        </authorList>
    </citation>
    <scope>NUCLEOTIDE SEQUENCE [LARGE SCALE GENOMIC DNA]</scope>
</reference>
<evidence type="ECO:0000313" key="4">
    <source>
        <dbReference type="Proteomes" id="UP001189429"/>
    </source>
</evidence>
<keyword evidence="4" id="KW-1185">Reference proteome</keyword>
<dbReference type="InterPro" id="IPR036361">
    <property type="entry name" value="SAP_dom_sf"/>
</dbReference>